<evidence type="ECO:0000313" key="2">
    <source>
        <dbReference type="Proteomes" id="UP000224563"/>
    </source>
</evidence>
<name>A0A2G3E0J5_9FIRM</name>
<reference evidence="1 2" key="2">
    <citation type="submission" date="2017-10" db="EMBL/GenBank/DDBJ databases">
        <authorList>
            <person name="Banno H."/>
            <person name="Chua N.-H."/>
        </authorList>
    </citation>
    <scope>NUCLEOTIDE SEQUENCE [LARGE SCALE GENOMIC DNA]</scope>
    <source>
        <strain evidence="1 2">JK623</strain>
    </source>
</reference>
<protein>
    <submittedName>
        <fullName evidence="1">Uncharacterized protein</fullName>
    </submittedName>
</protein>
<gene>
    <name evidence="1" type="ORF">CSX02_11540</name>
</gene>
<comment type="caution">
    <text evidence="1">The sequence shown here is derived from an EMBL/GenBank/DDBJ whole genome shotgun (WGS) entry which is preliminary data.</text>
</comment>
<organism evidence="1 2">
    <name type="scientific">Agathobacter ruminis</name>
    <dbReference type="NCBI Taxonomy" id="1712665"/>
    <lineage>
        <taxon>Bacteria</taxon>
        <taxon>Bacillati</taxon>
        <taxon>Bacillota</taxon>
        <taxon>Clostridia</taxon>
        <taxon>Lachnospirales</taxon>
        <taxon>Lachnospiraceae</taxon>
        <taxon>Agathobacter</taxon>
    </lineage>
</organism>
<sequence length="115" mass="12952">MASRMDALRRYRALKSGFVVLLSKWTVFRTGLYRTGKRFETLQGVCDKKTVCRSAKSVKVQPLEAARMALENLSFRAYRVLTGWQDGTGPEDLADGMVQQREWHGRGNRGGGIKA</sequence>
<proteinExistence type="predicted"/>
<dbReference type="EMBL" id="PDYG01000123">
    <property type="protein sequence ID" value="PHU36798.1"/>
    <property type="molecule type" value="Genomic_DNA"/>
</dbReference>
<accession>A0A2G3E0J5</accession>
<keyword evidence="2" id="KW-1185">Reference proteome</keyword>
<dbReference type="Proteomes" id="UP000224563">
    <property type="component" value="Unassembled WGS sequence"/>
</dbReference>
<reference evidence="1 2" key="1">
    <citation type="submission" date="2017-10" db="EMBL/GenBank/DDBJ databases">
        <title>Resolving the taxonomy of Roseburia spp., Eubacterium rectale and Agathobacter spp. through phylogenomic analysis.</title>
        <authorList>
            <person name="Sheridan P.O."/>
            <person name="Walker A.W."/>
            <person name="Duncan S.H."/>
            <person name="Scott K.P."/>
            <person name="Toole P.W.O."/>
            <person name="Luis P."/>
            <person name="Flint H.J."/>
        </authorList>
    </citation>
    <scope>NUCLEOTIDE SEQUENCE [LARGE SCALE GENOMIC DNA]</scope>
    <source>
        <strain evidence="1 2">JK623</strain>
    </source>
</reference>
<evidence type="ECO:0000313" key="1">
    <source>
        <dbReference type="EMBL" id="PHU36798.1"/>
    </source>
</evidence>
<dbReference type="AlphaFoldDB" id="A0A2G3E0J5"/>